<gene>
    <name evidence="7" type="ORF">PO878_09755</name>
</gene>
<evidence type="ECO:0000256" key="4">
    <source>
        <dbReference type="ARBA" id="ARBA00023235"/>
    </source>
</evidence>
<evidence type="ECO:0000256" key="1">
    <source>
        <dbReference type="ARBA" id="ARBA00000799"/>
    </source>
</evidence>
<evidence type="ECO:0000256" key="3">
    <source>
        <dbReference type="ARBA" id="ARBA00012824"/>
    </source>
</evidence>
<dbReference type="Pfam" id="PF00425">
    <property type="entry name" value="Chorismate_bind"/>
    <property type="match status" value="1"/>
</dbReference>
<protein>
    <recommendedName>
        <fullName evidence="3">isochorismate synthase</fullName>
        <ecNumber evidence="3">5.4.4.2</ecNumber>
    </recommendedName>
    <alternativeName>
        <fullName evidence="5">Isochorismate mutase</fullName>
    </alternativeName>
</protein>
<dbReference type="AlphaFoldDB" id="A0AAF0BXQ3"/>
<dbReference type="Gene3D" id="3.60.120.10">
    <property type="entry name" value="Anthranilate synthase"/>
    <property type="match status" value="1"/>
</dbReference>
<evidence type="ECO:0000313" key="8">
    <source>
        <dbReference type="Proteomes" id="UP001216390"/>
    </source>
</evidence>
<dbReference type="PANTHER" id="PTHR42839">
    <property type="entry name" value="ISOCHORISMATE SYNTHASE ENTC"/>
    <property type="match status" value="1"/>
</dbReference>
<evidence type="ECO:0000256" key="5">
    <source>
        <dbReference type="ARBA" id="ARBA00041564"/>
    </source>
</evidence>
<dbReference type="PANTHER" id="PTHR42839:SF2">
    <property type="entry name" value="ISOCHORISMATE SYNTHASE ENTC"/>
    <property type="match status" value="1"/>
</dbReference>
<dbReference type="KEGG" id="ima:PO878_09755"/>
<organism evidence="7 8">
    <name type="scientific">Iamia majanohamensis</name>
    <dbReference type="NCBI Taxonomy" id="467976"/>
    <lineage>
        <taxon>Bacteria</taxon>
        <taxon>Bacillati</taxon>
        <taxon>Actinomycetota</taxon>
        <taxon>Acidimicrobiia</taxon>
        <taxon>Acidimicrobiales</taxon>
        <taxon>Iamiaceae</taxon>
        <taxon>Iamia</taxon>
    </lineage>
</organism>
<dbReference type="InterPro" id="IPR005801">
    <property type="entry name" value="ADC_synthase"/>
</dbReference>
<dbReference type="RefSeq" id="WP_272738523.1">
    <property type="nucleotide sequence ID" value="NZ_CP116942.1"/>
</dbReference>
<evidence type="ECO:0000256" key="2">
    <source>
        <dbReference type="ARBA" id="ARBA00005297"/>
    </source>
</evidence>
<evidence type="ECO:0000259" key="6">
    <source>
        <dbReference type="Pfam" id="PF00425"/>
    </source>
</evidence>
<keyword evidence="8" id="KW-1185">Reference proteome</keyword>
<reference evidence="7" key="1">
    <citation type="submission" date="2023-01" db="EMBL/GenBank/DDBJ databases">
        <title>The diversity of Class Acidimicrobiia in South China Sea sediment environments and the proposal of Iamia marina sp. nov., a novel species of the genus Iamia.</title>
        <authorList>
            <person name="He Y."/>
            <person name="Tian X."/>
        </authorList>
    </citation>
    <scope>NUCLEOTIDE SEQUENCE</scope>
    <source>
        <strain evidence="7">DSM 19957</strain>
    </source>
</reference>
<feature type="domain" description="Chorismate-utilising enzyme C-terminal" evidence="6">
    <location>
        <begin position="146"/>
        <end position="395"/>
    </location>
</feature>
<dbReference type="NCBIfam" id="TIGR00543">
    <property type="entry name" value="isochor_syn"/>
    <property type="match status" value="1"/>
</dbReference>
<dbReference type="EMBL" id="CP116942">
    <property type="protein sequence ID" value="WCO69009.1"/>
    <property type="molecule type" value="Genomic_DNA"/>
</dbReference>
<dbReference type="InterPro" id="IPR015890">
    <property type="entry name" value="Chorismate_C"/>
</dbReference>
<dbReference type="SUPFAM" id="SSF56322">
    <property type="entry name" value="ADC synthase"/>
    <property type="match status" value="1"/>
</dbReference>
<name>A0AAF0BXQ3_9ACTN</name>
<dbReference type="GO" id="GO:0008909">
    <property type="term" value="F:isochorismate synthase activity"/>
    <property type="evidence" value="ECO:0007669"/>
    <property type="project" value="UniProtKB-EC"/>
</dbReference>
<comment type="similarity">
    <text evidence="2">Belongs to the isochorismate synthase family.</text>
</comment>
<keyword evidence="4 7" id="KW-0413">Isomerase</keyword>
<dbReference type="InterPro" id="IPR004561">
    <property type="entry name" value="IsoChor_synthase"/>
</dbReference>
<evidence type="ECO:0000313" key="7">
    <source>
        <dbReference type="EMBL" id="WCO69009.1"/>
    </source>
</evidence>
<sequence length="406" mass="41618">MGGLVARTAARPDLPDPVRVAGGDGLLFGRADVEALAGRGEVARLAPSDAAELLAAAEVDDPVDRPGTGPVALGALPFHPDAPAEVVVPALVVRRGPDGSGWVTTVGTTDAPPADPAAVDLTPWATDPPPGPGPGRFAVESVRAPSAWTDAVGRATARIRAGELDKVVLAREVRVEADADLDVAAVVRRLARGFPGCYAFSVDGFVGASPELLVARAGDQVQAQPMAGTAPRRGDPVADADAVAGLRASPSYRQEHQVTIDAVYDGLLPFCSFLDFEPEPSVVTLPNVTHLATTVRGQLSSPAAGILELVAALHPTPAVCGRPRAAALAAIAELEGFDRGPYAGAVGWLDRHGNGTWAVAIRCATVRGPEARAYAGNGIVGDSDPATELVETRAKLQAILGVLVRP</sequence>
<proteinExistence type="inferred from homology"/>
<comment type="catalytic activity">
    <reaction evidence="1">
        <text>chorismate = isochorismate</text>
        <dbReference type="Rhea" id="RHEA:18985"/>
        <dbReference type="ChEBI" id="CHEBI:29748"/>
        <dbReference type="ChEBI" id="CHEBI:29780"/>
        <dbReference type="EC" id="5.4.4.2"/>
    </reaction>
</comment>
<dbReference type="EC" id="5.4.4.2" evidence="3"/>
<dbReference type="Proteomes" id="UP001216390">
    <property type="component" value="Chromosome"/>
</dbReference>
<accession>A0AAF0BXQ3</accession>